<dbReference type="AlphaFoldDB" id="A0A4U0TNE2"/>
<dbReference type="SUPFAM" id="SSF51197">
    <property type="entry name" value="Clavaminate synthase-like"/>
    <property type="match status" value="1"/>
</dbReference>
<evidence type="ECO:0000256" key="5">
    <source>
        <dbReference type="ARBA" id="ARBA00023004"/>
    </source>
</evidence>
<dbReference type="GO" id="GO:0051213">
    <property type="term" value="F:dioxygenase activity"/>
    <property type="evidence" value="ECO:0007669"/>
    <property type="project" value="UniProtKB-KW"/>
</dbReference>
<evidence type="ECO:0000256" key="3">
    <source>
        <dbReference type="ARBA" id="ARBA00022964"/>
    </source>
</evidence>
<keyword evidence="5" id="KW-0408">Iron</keyword>
<evidence type="ECO:0000256" key="4">
    <source>
        <dbReference type="ARBA" id="ARBA00023002"/>
    </source>
</evidence>
<proteinExistence type="inferred from homology"/>
<evidence type="ECO:0000313" key="7">
    <source>
        <dbReference type="EMBL" id="TKA23521.1"/>
    </source>
</evidence>
<keyword evidence="2" id="KW-0479">Metal-binding</keyword>
<dbReference type="InterPro" id="IPR042098">
    <property type="entry name" value="TauD-like_sf"/>
</dbReference>
<keyword evidence="3" id="KW-0223">Dioxygenase</keyword>
<organism evidence="7 8">
    <name type="scientific">Salinomyces thailandicus</name>
    <dbReference type="NCBI Taxonomy" id="706561"/>
    <lineage>
        <taxon>Eukaryota</taxon>
        <taxon>Fungi</taxon>
        <taxon>Dikarya</taxon>
        <taxon>Ascomycota</taxon>
        <taxon>Pezizomycotina</taxon>
        <taxon>Dothideomycetes</taxon>
        <taxon>Dothideomycetidae</taxon>
        <taxon>Mycosphaerellales</taxon>
        <taxon>Teratosphaeriaceae</taxon>
        <taxon>Salinomyces</taxon>
    </lineage>
</organism>
<feature type="domain" description="TauD/TfdA-like" evidence="6">
    <location>
        <begin position="10"/>
        <end position="295"/>
    </location>
</feature>
<keyword evidence="4" id="KW-0560">Oxidoreductase</keyword>
<evidence type="ECO:0000256" key="2">
    <source>
        <dbReference type="ARBA" id="ARBA00022723"/>
    </source>
</evidence>
<dbReference type="InterPro" id="IPR003819">
    <property type="entry name" value="TauD/TfdA-like"/>
</dbReference>
<evidence type="ECO:0000259" key="6">
    <source>
        <dbReference type="Pfam" id="PF02668"/>
    </source>
</evidence>
<evidence type="ECO:0000313" key="8">
    <source>
        <dbReference type="Proteomes" id="UP000308549"/>
    </source>
</evidence>
<reference evidence="7 8" key="1">
    <citation type="submission" date="2017-03" db="EMBL/GenBank/DDBJ databases">
        <title>Genomes of endolithic fungi from Antarctica.</title>
        <authorList>
            <person name="Coleine C."/>
            <person name="Masonjones S."/>
            <person name="Stajich J.E."/>
        </authorList>
    </citation>
    <scope>NUCLEOTIDE SEQUENCE [LARGE SCALE GENOMIC DNA]</scope>
    <source>
        <strain evidence="7 8">CCFEE 6315</strain>
    </source>
</reference>
<dbReference type="OrthoDB" id="5818554at2759"/>
<accession>A0A4U0TNE2</accession>
<comment type="similarity">
    <text evidence="1">Belongs to the TfdA dioxygenase family.</text>
</comment>
<keyword evidence="8" id="KW-1185">Reference proteome</keyword>
<evidence type="ECO:0000256" key="1">
    <source>
        <dbReference type="ARBA" id="ARBA00005896"/>
    </source>
</evidence>
<sequence length="317" mass="35528">MPHKQTKLKITGLHPTFAAEVAGVDFSQETGVPEDEFQELQEVIARHGVVKFPSTGLDDAGHVKFAARFGELDDVSPYTKLGKAHRLAFEQLFDVSNLVEDGSIAPLDSHRAAMNKGNSLFHVDSSFNPRRAGYSLLRAHELPPKGSGGATEYADTRTAFDELPSHLKQELLEKDYVACHSLFHSRKTAAPEALPGLNPEEHFMSRHRLVQRHEPSGRMNLYIASHVHHLEGVSPEKSRQLIDTLYKHACDPKYRVAIEWTNNSDLILWDNTCVMHRATGGDFEGIYVRDMRRATVHDSSSHAWGLNEQSTDRMGFP</sequence>
<dbReference type="PANTHER" id="PTHR43779:SF3">
    <property type="entry name" value="(3R)-3-[(CARBOXYMETHYL)AMINO]FATTY ACID OXYGENASE_DECARBOXYLASE"/>
    <property type="match status" value="1"/>
</dbReference>
<dbReference type="Gene3D" id="3.60.130.10">
    <property type="entry name" value="Clavaminate synthase-like"/>
    <property type="match status" value="1"/>
</dbReference>
<dbReference type="Proteomes" id="UP000308549">
    <property type="component" value="Unassembled WGS sequence"/>
</dbReference>
<comment type="caution">
    <text evidence="7">The sequence shown here is derived from an EMBL/GenBank/DDBJ whole genome shotgun (WGS) entry which is preliminary data.</text>
</comment>
<dbReference type="GO" id="GO:0046872">
    <property type="term" value="F:metal ion binding"/>
    <property type="evidence" value="ECO:0007669"/>
    <property type="project" value="UniProtKB-KW"/>
</dbReference>
<dbReference type="EMBL" id="NAJL01000054">
    <property type="protein sequence ID" value="TKA23521.1"/>
    <property type="molecule type" value="Genomic_DNA"/>
</dbReference>
<protein>
    <recommendedName>
        <fullName evidence="6">TauD/TfdA-like domain-containing protein</fullName>
    </recommendedName>
</protein>
<dbReference type="Pfam" id="PF02668">
    <property type="entry name" value="TauD"/>
    <property type="match status" value="1"/>
</dbReference>
<dbReference type="InterPro" id="IPR051178">
    <property type="entry name" value="TfdA_dioxygenase"/>
</dbReference>
<name>A0A4U0TNE2_9PEZI</name>
<gene>
    <name evidence="7" type="ORF">B0A50_07099</name>
</gene>
<dbReference type="PANTHER" id="PTHR43779">
    <property type="entry name" value="DIOXYGENASE RV0097-RELATED"/>
    <property type="match status" value="1"/>
</dbReference>